<reference evidence="1 2" key="1">
    <citation type="submission" date="2018-06" db="EMBL/GenBank/DDBJ databases">
        <authorList>
            <consortium name="Pathogen Informatics"/>
            <person name="Doyle S."/>
        </authorList>
    </citation>
    <scope>NUCLEOTIDE SEQUENCE [LARGE SCALE GENOMIC DNA]</scope>
    <source>
        <strain evidence="1 2">NCTC12410</strain>
    </source>
</reference>
<dbReference type="AlphaFoldDB" id="A0A377J7Q0"/>
<protein>
    <submittedName>
        <fullName evidence="1">Uncharacterized protein</fullName>
    </submittedName>
</protein>
<sequence>MIIIGLHNAIYPTRFVHISDLDSLRAFHSECSTAQNAPSPLESTFATPPHPIAQKLVAWFDLHDDRDFALCLYARDNALEFALRTHSVAEFLSGAHFLPKYLLVDSTPKLYQTLADDYLLDPKVLYIITEASQIEECALQGVDGVVFADLL</sequence>
<proteinExistence type="predicted"/>
<dbReference type="RefSeq" id="WP_115012072.1">
    <property type="nucleotide sequence ID" value="NZ_UGHV01000001.1"/>
</dbReference>
<accession>A0A377J7Q0</accession>
<gene>
    <name evidence="1" type="ORF">NCTC12410_01707</name>
</gene>
<dbReference type="OrthoDB" id="5339711at2"/>
<name>A0A377J7Q0_9HELI</name>
<evidence type="ECO:0000313" key="1">
    <source>
        <dbReference type="EMBL" id="STO97866.1"/>
    </source>
</evidence>
<dbReference type="Proteomes" id="UP000254841">
    <property type="component" value="Unassembled WGS sequence"/>
</dbReference>
<evidence type="ECO:0000313" key="2">
    <source>
        <dbReference type="Proteomes" id="UP000254841"/>
    </source>
</evidence>
<dbReference type="EMBL" id="UGHV01000001">
    <property type="protein sequence ID" value="STO97866.1"/>
    <property type="molecule type" value="Genomic_DNA"/>
</dbReference>
<organism evidence="1 2">
    <name type="scientific">Helicobacter canis</name>
    <dbReference type="NCBI Taxonomy" id="29419"/>
    <lineage>
        <taxon>Bacteria</taxon>
        <taxon>Pseudomonadati</taxon>
        <taxon>Campylobacterota</taxon>
        <taxon>Epsilonproteobacteria</taxon>
        <taxon>Campylobacterales</taxon>
        <taxon>Helicobacteraceae</taxon>
        <taxon>Helicobacter</taxon>
    </lineage>
</organism>